<dbReference type="GO" id="GO:0004888">
    <property type="term" value="F:transmembrane signaling receptor activity"/>
    <property type="evidence" value="ECO:0007669"/>
    <property type="project" value="InterPro"/>
</dbReference>
<dbReference type="EMBL" id="SMBT01000007">
    <property type="protein sequence ID" value="TCU85662.1"/>
    <property type="molecule type" value="Genomic_DNA"/>
</dbReference>
<dbReference type="Proteomes" id="UP000255108">
    <property type="component" value="Unassembled WGS sequence"/>
</dbReference>
<reference evidence="5 7" key="2">
    <citation type="submission" date="2019-03" db="EMBL/GenBank/DDBJ databases">
        <title>Genomic Encyclopedia of Type Strains, Phase IV (KMG-IV): sequencing the most valuable type-strain genomes for metagenomic binning, comparative biology and taxonomic classification.</title>
        <authorList>
            <person name="Goeker M."/>
        </authorList>
    </citation>
    <scope>NUCLEOTIDE SEQUENCE [LARGE SCALE GENOMIC DNA]</scope>
    <source>
        <strain evidence="5 7">DSM 3764</strain>
    </source>
</reference>
<evidence type="ECO:0000259" key="3">
    <source>
        <dbReference type="PROSITE" id="PS50111"/>
    </source>
</evidence>
<dbReference type="SUPFAM" id="SSF58104">
    <property type="entry name" value="Methyl-accepting chemotaxis protein (MCP) signaling domain"/>
    <property type="match status" value="1"/>
</dbReference>
<dbReference type="PROSITE" id="PS50111">
    <property type="entry name" value="CHEMOTAXIS_TRANSDUC_2"/>
    <property type="match status" value="1"/>
</dbReference>
<keyword evidence="4" id="KW-0675">Receptor</keyword>
<sequence>MADIAAELQNTVLINENIKMVIWNCFEINLMGLNAILLAKRAGRMARGFGVISGELRELSLQLQGSMNRLSNASQDMLAESSHSMTQERRSQMLAQTSELSAENTTYLAETLGRNRKAADEHSERLRIVHQRLSEYIDEAYQACVFGVVIARAARIESAYSGEHSNVLAELSNDFARKVDSIVPRLEELRRISGKMR</sequence>
<dbReference type="GO" id="GO:0016020">
    <property type="term" value="C:membrane"/>
    <property type="evidence" value="ECO:0007669"/>
    <property type="project" value="InterPro"/>
</dbReference>
<evidence type="ECO:0000256" key="2">
    <source>
        <dbReference type="SAM" id="Phobius"/>
    </source>
</evidence>
<dbReference type="EMBL" id="UGHR01000003">
    <property type="protein sequence ID" value="STR44890.1"/>
    <property type="molecule type" value="Genomic_DNA"/>
</dbReference>
<accession>A0A377SU72</accession>
<keyword evidence="2" id="KW-0472">Membrane</keyword>
<keyword evidence="2" id="KW-0812">Transmembrane</keyword>
<protein>
    <submittedName>
        <fullName evidence="4">Aerotaxis receptor</fullName>
    </submittedName>
</protein>
<dbReference type="InterPro" id="IPR004089">
    <property type="entry name" value="MCPsignal_dom"/>
</dbReference>
<evidence type="ECO:0000313" key="7">
    <source>
        <dbReference type="Proteomes" id="UP000295794"/>
    </source>
</evidence>
<evidence type="ECO:0000313" key="5">
    <source>
        <dbReference type="EMBL" id="TCU85662.1"/>
    </source>
</evidence>
<evidence type="ECO:0000313" key="6">
    <source>
        <dbReference type="Proteomes" id="UP000255108"/>
    </source>
</evidence>
<evidence type="ECO:0000313" key="4">
    <source>
        <dbReference type="EMBL" id="STR44890.1"/>
    </source>
</evidence>
<keyword evidence="2" id="KW-1133">Transmembrane helix</keyword>
<feature type="transmembrane region" description="Helical" evidence="2">
    <location>
        <begin position="20"/>
        <end position="39"/>
    </location>
</feature>
<dbReference type="PRINTS" id="PR00260">
    <property type="entry name" value="CHEMTRNSDUCR"/>
</dbReference>
<organism evidence="4 6">
    <name type="scientific">Iodobacter fluviatilis</name>
    <dbReference type="NCBI Taxonomy" id="537"/>
    <lineage>
        <taxon>Bacteria</taxon>
        <taxon>Pseudomonadati</taxon>
        <taxon>Pseudomonadota</taxon>
        <taxon>Betaproteobacteria</taxon>
        <taxon>Neisseriales</taxon>
        <taxon>Chitinibacteraceae</taxon>
        <taxon>Iodobacter</taxon>
    </lineage>
</organism>
<dbReference type="AlphaFoldDB" id="A0A377SU72"/>
<proteinExistence type="predicted"/>
<keyword evidence="7" id="KW-1185">Reference proteome</keyword>
<dbReference type="GO" id="GO:0007165">
    <property type="term" value="P:signal transduction"/>
    <property type="evidence" value="ECO:0007669"/>
    <property type="project" value="UniProtKB-KW"/>
</dbReference>
<reference evidence="4 6" key="1">
    <citation type="submission" date="2018-06" db="EMBL/GenBank/DDBJ databases">
        <authorList>
            <consortium name="Pathogen Informatics"/>
            <person name="Doyle S."/>
        </authorList>
    </citation>
    <scope>NUCLEOTIDE SEQUENCE [LARGE SCALE GENOMIC DNA]</scope>
    <source>
        <strain evidence="4 6">NCTC11159</strain>
    </source>
</reference>
<feature type="domain" description="Methyl-accepting transducer" evidence="3">
    <location>
        <begin position="14"/>
        <end position="172"/>
    </location>
</feature>
<evidence type="ECO:0000256" key="1">
    <source>
        <dbReference type="PROSITE-ProRule" id="PRU00284"/>
    </source>
</evidence>
<keyword evidence="1" id="KW-0807">Transducer</keyword>
<gene>
    <name evidence="4" type="primary">aer_1</name>
    <name evidence="5" type="ORF">EV682_107172</name>
    <name evidence="4" type="ORF">NCTC11159_03436</name>
</gene>
<dbReference type="OrthoDB" id="9179904at2"/>
<dbReference type="Proteomes" id="UP000295794">
    <property type="component" value="Unassembled WGS sequence"/>
</dbReference>
<dbReference type="InterPro" id="IPR004090">
    <property type="entry name" value="Chemotax_Me-accpt_rcpt"/>
</dbReference>
<dbReference type="GO" id="GO:0006935">
    <property type="term" value="P:chemotaxis"/>
    <property type="evidence" value="ECO:0007669"/>
    <property type="project" value="InterPro"/>
</dbReference>
<dbReference type="Gene3D" id="1.10.287.950">
    <property type="entry name" value="Methyl-accepting chemotaxis protein"/>
    <property type="match status" value="1"/>
</dbReference>
<dbReference type="RefSeq" id="WP_115228633.1">
    <property type="nucleotide sequence ID" value="NZ_CAWOLO010000007.1"/>
</dbReference>
<name>A0A377SU72_9NEIS</name>